<comment type="caution">
    <text evidence="2">The sequence shown here is derived from an EMBL/GenBank/DDBJ whole genome shotgun (WGS) entry which is preliminary data.</text>
</comment>
<proteinExistence type="predicted"/>
<gene>
    <name evidence="2" type="ORF">mMyoMyo1_011012</name>
</gene>
<reference evidence="2 3" key="1">
    <citation type="journal article" date="2020" name="Nature">
        <title>Six reference-quality genomes reveal evolution of bat adaptations.</title>
        <authorList>
            <person name="Jebb D."/>
            <person name="Huang Z."/>
            <person name="Pippel M."/>
            <person name="Hughes G.M."/>
            <person name="Lavrichenko K."/>
            <person name="Devanna P."/>
            <person name="Winkler S."/>
            <person name="Jermiin L.S."/>
            <person name="Skirmuntt E.C."/>
            <person name="Katzourakis A."/>
            <person name="Burkitt-Gray L."/>
            <person name="Ray D.A."/>
            <person name="Sullivan K.A.M."/>
            <person name="Roscito J.G."/>
            <person name="Kirilenko B.M."/>
            <person name="Davalos L.M."/>
            <person name="Corthals A.P."/>
            <person name="Power M.L."/>
            <person name="Jones G."/>
            <person name="Ransome R.D."/>
            <person name="Dechmann D.K.N."/>
            <person name="Locatelli A.G."/>
            <person name="Puechmaille S.J."/>
            <person name="Fedrigo O."/>
            <person name="Jarvis E.D."/>
            <person name="Hiller M."/>
            <person name="Vernes S.C."/>
            <person name="Myers E.W."/>
            <person name="Teeling E.C."/>
        </authorList>
    </citation>
    <scope>NUCLEOTIDE SEQUENCE [LARGE SCALE GENOMIC DNA]</scope>
    <source>
        <strain evidence="2">MMyoMyo1</strain>
        <tissue evidence="2">Flight muscle</tissue>
    </source>
</reference>
<evidence type="ECO:0000313" key="3">
    <source>
        <dbReference type="Proteomes" id="UP000527355"/>
    </source>
</evidence>
<dbReference type="EMBL" id="JABWUV010000004">
    <property type="protein sequence ID" value="KAF6360054.1"/>
    <property type="molecule type" value="Genomic_DNA"/>
</dbReference>
<protein>
    <submittedName>
        <fullName evidence="2">Uncharacterized protein</fullName>
    </submittedName>
</protein>
<dbReference type="AlphaFoldDB" id="A0A7J7YDU5"/>
<name>A0A7J7YDU5_MYOMY</name>
<dbReference type="Proteomes" id="UP000527355">
    <property type="component" value="Unassembled WGS sequence"/>
</dbReference>
<organism evidence="2 3">
    <name type="scientific">Myotis myotis</name>
    <name type="common">Greater mouse-eared bat</name>
    <name type="synonym">Vespertilio myotis</name>
    <dbReference type="NCBI Taxonomy" id="51298"/>
    <lineage>
        <taxon>Eukaryota</taxon>
        <taxon>Metazoa</taxon>
        <taxon>Chordata</taxon>
        <taxon>Craniata</taxon>
        <taxon>Vertebrata</taxon>
        <taxon>Euteleostomi</taxon>
        <taxon>Mammalia</taxon>
        <taxon>Eutheria</taxon>
        <taxon>Laurasiatheria</taxon>
        <taxon>Chiroptera</taxon>
        <taxon>Yangochiroptera</taxon>
        <taxon>Vespertilionidae</taxon>
        <taxon>Myotis</taxon>
    </lineage>
</organism>
<sequence length="125" mass="13143">MSTCRLGPTPWGIRLKLAFRHPSGSQGALRGCPNKGLGPQGSCDEEAGVTEEPRCPAQLPRVGSHKGRPPPQVADSRPGWRQGRQDGAVLPHRPGWQIAGLDGGGAGGMALTNPTCSMQISQWEA</sequence>
<keyword evidence="3" id="KW-1185">Reference proteome</keyword>
<feature type="region of interest" description="Disordered" evidence="1">
    <location>
        <begin position="23"/>
        <end position="94"/>
    </location>
</feature>
<evidence type="ECO:0000313" key="2">
    <source>
        <dbReference type="EMBL" id="KAF6360054.1"/>
    </source>
</evidence>
<accession>A0A7J7YDU5</accession>
<evidence type="ECO:0000256" key="1">
    <source>
        <dbReference type="SAM" id="MobiDB-lite"/>
    </source>
</evidence>